<accession>A0A160JHQ0</accession>
<keyword evidence="13" id="KW-1185">Reference proteome</keyword>
<evidence type="ECO:0000256" key="3">
    <source>
        <dbReference type="ARBA" id="ARBA00005133"/>
    </source>
</evidence>
<dbReference type="InterPro" id="IPR044524">
    <property type="entry name" value="Isoase_HisA-like"/>
</dbReference>
<evidence type="ECO:0000256" key="10">
    <source>
        <dbReference type="RuleBase" id="RU003657"/>
    </source>
</evidence>
<dbReference type="NCBIfam" id="TIGR00007">
    <property type="entry name" value="1-(5-phosphoribosyl)-5-[(5-phosphoribosylamino)methylideneamino]imidazole-4-carboxamide isomerase"/>
    <property type="match status" value="1"/>
</dbReference>
<dbReference type="PANTHER" id="PTHR43090:SF2">
    <property type="entry name" value="1-(5-PHOSPHORIBOSYL)-5-[(5-PHOSPHORIBOSYLAMINO)METHYLIDENEAMINO] IMIDAZOLE-4-CARBOXAMIDE ISOMERASE"/>
    <property type="match status" value="1"/>
</dbReference>
<dbReference type="InterPro" id="IPR013785">
    <property type="entry name" value="Aldolase_TIM"/>
</dbReference>
<sequence>MIIYPAIDLKDGACVRLLRGEMSQATVFNTDPGEQARLFQSQGFEWLHLVDLNGAFEGKPVNGAAVESILKSVTIPVQLGGGIRDLTTIGMWLEKGISRVILGTVALRDPDLVKAACREFPGRIAVGIDAREGYVAVAGWAETSDIKALDLALKFEDCGVAAIIYTDINRDGAMGGVNVESTSDLAFHLTTPVIASGGVSSIDDLKALKLEEDTGIEGVICGRALYDGRIDPKEALALLSATAVEDAD</sequence>
<evidence type="ECO:0000313" key="12">
    <source>
        <dbReference type="EMBL" id="ANC92599.1"/>
    </source>
</evidence>
<comment type="pathway">
    <text evidence="3 9 11">Amino-acid biosynthesis; L-histidine biosynthesis; L-histidine from 5-phospho-alpha-D-ribose 1-diphosphate: step 4/9.</text>
</comment>
<dbReference type="FunFam" id="3.20.20.70:FF:000009">
    <property type="entry name" value="1-(5-phosphoribosyl)-5-[(5-phosphoribosylamino)methylideneamino] imidazole-4-carboxamide isomerase"/>
    <property type="match status" value="1"/>
</dbReference>
<comment type="similarity">
    <text evidence="4 9 10">Belongs to the HisA/HisF family.</text>
</comment>
<dbReference type="RefSeq" id="WP_063635645.1">
    <property type="nucleotide sequence ID" value="NZ_CP015285.1"/>
</dbReference>
<dbReference type="Pfam" id="PF00977">
    <property type="entry name" value="His_biosynth"/>
    <property type="match status" value="1"/>
</dbReference>
<dbReference type="STRING" id="1226968.A6A40_12245"/>
<dbReference type="GO" id="GO:0000105">
    <property type="term" value="P:L-histidine biosynthetic process"/>
    <property type="evidence" value="ECO:0007669"/>
    <property type="project" value="UniProtKB-UniRule"/>
</dbReference>
<comment type="subcellular location">
    <subcellularLocation>
        <location evidence="2 9 11">Cytoplasm</location>
    </subcellularLocation>
</comment>
<keyword evidence="5 9" id="KW-0963">Cytoplasm</keyword>
<dbReference type="CDD" id="cd04732">
    <property type="entry name" value="HisA"/>
    <property type="match status" value="1"/>
</dbReference>
<protein>
    <recommendedName>
        <fullName evidence="9 11">1-(5-phosphoribosyl)-5-[(5-phosphoribosylamino)methylideneamino] imidazole-4-carboxamide isomerase</fullName>
        <ecNumber evidence="9 11">5.3.1.16</ecNumber>
    </recommendedName>
    <alternativeName>
        <fullName evidence="9">Phosphoribosylformimino-5-aminoimidazole carboxamide ribotide isomerase</fullName>
    </alternativeName>
</protein>
<name>A0A160JHQ0_9PROT</name>
<feature type="active site" description="Proton acceptor" evidence="9">
    <location>
        <position position="8"/>
    </location>
</feature>
<dbReference type="EMBL" id="CP015285">
    <property type="protein sequence ID" value="ANC92599.1"/>
    <property type="molecule type" value="Genomic_DNA"/>
</dbReference>
<dbReference type="PANTHER" id="PTHR43090">
    <property type="entry name" value="1-(5-PHOSPHORIBOSYL)-5-[(5-PHOSPHORIBOSYLAMINO)METHYLIDENEAMINO] IMIDAZOLE-4-CARBOXAMIDE ISOMERASE"/>
    <property type="match status" value="1"/>
</dbReference>
<dbReference type="Gene3D" id="3.20.20.70">
    <property type="entry name" value="Aldolase class I"/>
    <property type="match status" value="1"/>
</dbReference>
<keyword evidence="8 9" id="KW-0413">Isomerase</keyword>
<evidence type="ECO:0000256" key="4">
    <source>
        <dbReference type="ARBA" id="ARBA00009667"/>
    </source>
</evidence>
<dbReference type="GO" id="GO:0000162">
    <property type="term" value="P:L-tryptophan biosynthetic process"/>
    <property type="evidence" value="ECO:0007669"/>
    <property type="project" value="TreeGrafter"/>
</dbReference>
<proteinExistence type="inferred from homology"/>
<reference evidence="12 13" key="1">
    <citation type="journal article" date="2013" name="Int. J. Syst. Evol. Microbiol.">
        <title>Azospirillum humicireducens sp. nov., a nitrogen-fixing bacterium isolated from a microbial fuel cell.</title>
        <authorList>
            <person name="Zhou S."/>
            <person name="Han L."/>
            <person name="Wang Y."/>
            <person name="Yang G."/>
            <person name="Zhuang L."/>
            <person name="Hu P."/>
        </authorList>
    </citation>
    <scope>NUCLEOTIDE SEQUENCE [LARGE SCALE GENOMIC DNA]</scope>
    <source>
        <strain evidence="12 13">SgZ-5</strain>
    </source>
</reference>
<evidence type="ECO:0000256" key="9">
    <source>
        <dbReference type="HAMAP-Rule" id="MF_01014"/>
    </source>
</evidence>
<dbReference type="InterPro" id="IPR006062">
    <property type="entry name" value="His_biosynth"/>
</dbReference>
<evidence type="ECO:0000256" key="8">
    <source>
        <dbReference type="ARBA" id="ARBA00023235"/>
    </source>
</evidence>
<dbReference type="UniPathway" id="UPA00031">
    <property type="reaction ID" value="UER00009"/>
</dbReference>
<evidence type="ECO:0000256" key="11">
    <source>
        <dbReference type="RuleBase" id="RU003658"/>
    </source>
</evidence>
<keyword evidence="7 9" id="KW-0368">Histidine biosynthesis</keyword>
<evidence type="ECO:0000256" key="5">
    <source>
        <dbReference type="ARBA" id="ARBA00022490"/>
    </source>
</evidence>
<evidence type="ECO:0000256" key="6">
    <source>
        <dbReference type="ARBA" id="ARBA00022605"/>
    </source>
</evidence>
<feature type="active site" description="Proton donor" evidence="9">
    <location>
        <position position="129"/>
    </location>
</feature>
<dbReference type="Proteomes" id="UP000077405">
    <property type="component" value="Chromosome"/>
</dbReference>
<dbReference type="InterPro" id="IPR006063">
    <property type="entry name" value="HisA_bact_arch"/>
</dbReference>
<evidence type="ECO:0000313" key="13">
    <source>
        <dbReference type="Proteomes" id="UP000077405"/>
    </source>
</evidence>
<gene>
    <name evidence="9 12" type="primary">hisA</name>
    <name evidence="12" type="ORF">A6A40_12245</name>
</gene>
<dbReference type="AlphaFoldDB" id="A0A160JHQ0"/>
<dbReference type="HAMAP" id="MF_01014">
    <property type="entry name" value="HisA"/>
    <property type="match status" value="1"/>
</dbReference>
<dbReference type="KEGG" id="ahu:A6A40_12245"/>
<comment type="catalytic activity">
    <reaction evidence="1 9 11">
        <text>1-(5-phospho-beta-D-ribosyl)-5-[(5-phospho-beta-D-ribosylamino)methylideneamino]imidazole-4-carboxamide = 5-[(5-phospho-1-deoxy-D-ribulos-1-ylimino)methylamino]-1-(5-phospho-beta-D-ribosyl)imidazole-4-carboxamide</text>
        <dbReference type="Rhea" id="RHEA:15469"/>
        <dbReference type="ChEBI" id="CHEBI:58435"/>
        <dbReference type="ChEBI" id="CHEBI:58525"/>
        <dbReference type="EC" id="5.3.1.16"/>
    </reaction>
</comment>
<dbReference type="InterPro" id="IPR011060">
    <property type="entry name" value="RibuloseP-bd_barrel"/>
</dbReference>
<dbReference type="InterPro" id="IPR023016">
    <property type="entry name" value="HisA/PriA"/>
</dbReference>
<dbReference type="SUPFAM" id="SSF51366">
    <property type="entry name" value="Ribulose-phoshate binding barrel"/>
    <property type="match status" value="1"/>
</dbReference>
<evidence type="ECO:0000256" key="2">
    <source>
        <dbReference type="ARBA" id="ARBA00004496"/>
    </source>
</evidence>
<keyword evidence="6 9" id="KW-0028">Amino-acid biosynthesis</keyword>
<evidence type="ECO:0000256" key="7">
    <source>
        <dbReference type="ARBA" id="ARBA00023102"/>
    </source>
</evidence>
<dbReference type="GO" id="GO:0005737">
    <property type="term" value="C:cytoplasm"/>
    <property type="evidence" value="ECO:0007669"/>
    <property type="project" value="UniProtKB-SubCell"/>
</dbReference>
<organism evidence="12 13">
    <name type="scientific">Azospirillum humicireducens</name>
    <dbReference type="NCBI Taxonomy" id="1226968"/>
    <lineage>
        <taxon>Bacteria</taxon>
        <taxon>Pseudomonadati</taxon>
        <taxon>Pseudomonadota</taxon>
        <taxon>Alphaproteobacteria</taxon>
        <taxon>Rhodospirillales</taxon>
        <taxon>Azospirillaceae</taxon>
        <taxon>Azospirillum</taxon>
    </lineage>
</organism>
<dbReference type="OrthoDB" id="9807749at2"/>
<dbReference type="EC" id="5.3.1.16" evidence="9 11"/>
<evidence type="ECO:0000256" key="1">
    <source>
        <dbReference type="ARBA" id="ARBA00000901"/>
    </source>
</evidence>
<dbReference type="GO" id="GO:0003949">
    <property type="term" value="F:1-(5-phosphoribosyl)-5-[(5-phosphoribosylamino)methylideneamino]imidazole-4-carboxamide isomerase activity"/>
    <property type="evidence" value="ECO:0007669"/>
    <property type="project" value="UniProtKB-UniRule"/>
</dbReference>